<proteinExistence type="predicted"/>
<dbReference type="InterPro" id="IPR024488">
    <property type="entry name" value="DUF2777"/>
</dbReference>
<dbReference type="AlphaFoldDB" id="A0A940SI31"/>
<dbReference type="Pfam" id="PF10949">
    <property type="entry name" value="DUF2777"/>
    <property type="match status" value="1"/>
</dbReference>
<gene>
    <name evidence="1" type="ORF">J5Y03_05110</name>
</gene>
<accession>A0A940SI31</accession>
<dbReference type="EMBL" id="JAGIYQ010000003">
    <property type="protein sequence ID" value="MBP0724565.1"/>
    <property type="molecule type" value="Genomic_DNA"/>
</dbReference>
<keyword evidence="2" id="KW-1185">Reference proteome</keyword>
<name>A0A940SI31_9BACI</name>
<reference evidence="1" key="1">
    <citation type="submission" date="2021-04" db="EMBL/GenBank/DDBJ databases">
        <title>Genome seq and assembly of Bacillus sp.</title>
        <authorList>
            <person name="Chhetri G."/>
        </authorList>
    </citation>
    <scope>NUCLEOTIDE SEQUENCE</scope>
    <source>
        <strain evidence="1">RG28</strain>
    </source>
</reference>
<dbReference type="Proteomes" id="UP000682134">
    <property type="component" value="Unassembled WGS sequence"/>
</dbReference>
<protein>
    <submittedName>
        <fullName evidence="1">DUF2777 family protein</fullName>
    </submittedName>
</protein>
<evidence type="ECO:0000313" key="2">
    <source>
        <dbReference type="Proteomes" id="UP000682134"/>
    </source>
</evidence>
<evidence type="ECO:0000313" key="1">
    <source>
        <dbReference type="EMBL" id="MBP0724565.1"/>
    </source>
</evidence>
<sequence length="187" mass="22144">MSQKHRMKLFKEQPRAFIIGSIEKMNTEWIFFDEETDEAFLLEEIVSEECEIELDEEWFPVLHQKGEFTVSHPTRKKLENGDTIRIHQKLLYSFELLLKSLSDESFFTLAHLLNSHSFSFYDCLYCHNFLAFQSEQNPAEGVNFLVFDNNDMVCSVYHLFRITPEGQNHRFELTEATGKRYLLTQLS</sequence>
<comment type="caution">
    <text evidence="1">The sequence shown here is derived from an EMBL/GenBank/DDBJ whole genome shotgun (WGS) entry which is preliminary data.</text>
</comment>
<organism evidence="1 2">
    <name type="scientific">Gottfriedia endophytica</name>
    <dbReference type="NCBI Taxonomy" id="2820819"/>
    <lineage>
        <taxon>Bacteria</taxon>
        <taxon>Bacillati</taxon>
        <taxon>Bacillota</taxon>
        <taxon>Bacilli</taxon>
        <taxon>Bacillales</taxon>
        <taxon>Bacillaceae</taxon>
        <taxon>Gottfriedia</taxon>
    </lineage>
</organism>
<dbReference type="RefSeq" id="WP_209403241.1">
    <property type="nucleotide sequence ID" value="NZ_JAGIYQ010000003.1"/>
</dbReference>